<sequence>MATSHFTHRKGWGDLDLIALDRIFELTLPRPGLLSPSYASNSPWCKYIRMTKGLTVVCKHWRDAALSSLYGTIVLSRISQVFAFAETLRSCNADYPSFVHSLQIMCTVPGFARERYTDCVAEILERCPRLTSLTIGPTFTHAARGYEKFRAAYDDALCAVIMQFGHRLTKVEIRDDVRYQQPIYPPNFFQSFPNLISLSIPHIPNAFMPQETESLSSYPALSLDTLEEVTIDLRTVSANFSAWEDWHLPRLTRVRFREGAGTQDNKDGLLAFFKAHGPVIKELDLRVKHYVYPNSWSEELLNDIVALCPVLTYIVCEQYVWEWLEGRQFSSALHVDMWVVDVLDQWCTPRAMLLHRDPHALPHIRMLDDSLKYFHDFTGAFPPPTTSRTGKPWPTVNTEFLVTLHDFFGIVIVDMGFCVLGVDSYEEALILSRHDSGERVQDGS</sequence>
<keyword evidence="2" id="KW-1185">Reference proteome</keyword>
<name>A0A4S4MQZ3_9APHY</name>
<gene>
    <name evidence="1" type="ORF">EUX98_g6394</name>
</gene>
<evidence type="ECO:0008006" key="3">
    <source>
        <dbReference type="Google" id="ProtNLM"/>
    </source>
</evidence>
<dbReference type="AlphaFoldDB" id="A0A4S4MQZ3"/>
<protein>
    <recommendedName>
        <fullName evidence="3">F-box domain-containing protein</fullName>
    </recommendedName>
</protein>
<dbReference type="OrthoDB" id="3060996at2759"/>
<evidence type="ECO:0000313" key="2">
    <source>
        <dbReference type="Proteomes" id="UP000308730"/>
    </source>
</evidence>
<organism evidence="1 2">
    <name type="scientific">Antrodiella citrinella</name>
    <dbReference type="NCBI Taxonomy" id="2447956"/>
    <lineage>
        <taxon>Eukaryota</taxon>
        <taxon>Fungi</taxon>
        <taxon>Dikarya</taxon>
        <taxon>Basidiomycota</taxon>
        <taxon>Agaricomycotina</taxon>
        <taxon>Agaricomycetes</taxon>
        <taxon>Polyporales</taxon>
        <taxon>Steccherinaceae</taxon>
        <taxon>Antrodiella</taxon>
    </lineage>
</organism>
<comment type="caution">
    <text evidence="1">The sequence shown here is derived from an EMBL/GenBank/DDBJ whole genome shotgun (WGS) entry which is preliminary data.</text>
</comment>
<reference evidence="1 2" key="1">
    <citation type="submission" date="2019-02" db="EMBL/GenBank/DDBJ databases">
        <title>Genome sequencing of the rare red list fungi Antrodiella citrinella (Flaviporus citrinellus).</title>
        <authorList>
            <person name="Buettner E."/>
            <person name="Kellner H."/>
        </authorList>
    </citation>
    <scope>NUCLEOTIDE SEQUENCE [LARGE SCALE GENOMIC DNA]</scope>
    <source>
        <strain evidence="1 2">DSM 108506</strain>
    </source>
</reference>
<accession>A0A4S4MQZ3</accession>
<dbReference type="Proteomes" id="UP000308730">
    <property type="component" value="Unassembled WGS sequence"/>
</dbReference>
<proteinExistence type="predicted"/>
<dbReference type="Gene3D" id="3.80.10.10">
    <property type="entry name" value="Ribonuclease Inhibitor"/>
    <property type="match status" value="1"/>
</dbReference>
<evidence type="ECO:0000313" key="1">
    <source>
        <dbReference type="EMBL" id="THH27797.1"/>
    </source>
</evidence>
<dbReference type="EMBL" id="SGPM01000224">
    <property type="protein sequence ID" value="THH27797.1"/>
    <property type="molecule type" value="Genomic_DNA"/>
</dbReference>
<dbReference type="InterPro" id="IPR032675">
    <property type="entry name" value="LRR_dom_sf"/>
</dbReference>